<dbReference type="RefSeq" id="WP_145059261.1">
    <property type="nucleotide sequence ID" value="NZ_CP036263.1"/>
</dbReference>
<dbReference type="SUPFAM" id="SSF141986">
    <property type="entry name" value="LD-carboxypeptidase A C-terminal domain-like"/>
    <property type="match status" value="1"/>
</dbReference>
<dbReference type="PIRSF" id="PIRSF028757">
    <property type="entry name" value="LD-carboxypeptidase"/>
    <property type="match status" value="1"/>
</dbReference>
<dbReference type="GO" id="GO:0004180">
    <property type="term" value="F:carboxypeptidase activity"/>
    <property type="evidence" value="ECO:0007669"/>
    <property type="project" value="UniProtKB-KW"/>
</dbReference>
<feature type="active site" description="Charge relay system" evidence="6">
    <location>
        <position position="246"/>
    </location>
</feature>
<evidence type="ECO:0000313" key="10">
    <source>
        <dbReference type="EMBL" id="QDS98253.1"/>
    </source>
</evidence>
<evidence type="ECO:0000256" key="6">
    <source>
        <dbReference type="PIRSR" id="PIRSR028757-1"/>
    </source>
</evidence>
<keyword evidence="7" id="KW-0732">Signal</keyword>
<accession>A0A517MTQ2</accession>
<dbReference type="KEGG" id="amob:HG15A2_15260"/>
<evidence type="ECO:0000313" key="11">
    <source>
        <dbReference type="Proteomes" id="UP000319852"/>
    </source>
</evidence>
<evidence type="ECO:0000256" key="5">
    <source>
        <dbReference type="ARBA" id="ARBA00022825"/>
    </source>
</evidence>
<organism evidence="10 11">
    <name type="scientific">Adhaeretor mobilis</name>
    <dbReference type="NCBI Taxonomy" id="1930276"/>
    <lineage>
        <taxon>Bacteria</taxon>
        <taxon>Pseudomonadati</taxon>
        <taxon>Planctomycetota</taxon>
        <taxon>Planctomycetia</taxon>
        <taxon>Pirellulales</taxon>
        <taxon>Lacipirellulaceae</taxon>
        <taxon>Adhaeretor</taxon>
    </lineage>
</organism>
<dbReference type="CDD" id="cd07025">
    <property type="entry name" value="Peptidase_S66"/>
    <property type="match status" value="1"/>
</dbReference>
<name>A0A517MTQ2_9BACT</name>
<protein>
    <submittedName>
        <fullName evidence="10">Putative murein peptide carboxypeptidase</fullName>
        <ecNumber evidence="10">3.4.16.-</ecNumber>
    </submittedName>
</protein>
<dbReference type="AlphaFoldDB" id="A0A517MTQ2"/>
<dbReference type="Pfam" id="PF17676">
    <property type="entry name" value="Peptidase_S66C"/>
    <property type="match status" value="1"/>
</dbReference>
<evidence type="ECO:0000256" key="1">
    <source>
        <dbReference type="ARBA" id="ARBA00010233"/>
    </source>
</evidence>
<feature type="domain" description="LD-carboxypeptidase C-terminal" evidence="9">
    <location>
        <begin position="215"/>
        <end position="336"/>
    </location>
</feature>
<dbReference type="Gene3D" id="3.40.50.10740">
    <property type="entry name" value="Class I glutamine amidotransferase-like"/>
    <property type="match status" value="1"/>
</dbReference>
<evidence type="ECO:0000259" key="8">
    <source>
        <dbReference type="Pfam" id="PF02016"/>
    </source>
</evidence>
<dbReference type="EC" id="3.4.16.-" evidence="10"/>
<evidence type="ECO:0000256" key="2">
    <source>
        <dbReference type="ARBA" id="ARBA00022645"/>
    </source>
</evidence>
<dbReference type="InterPro" id="IPR029062">
    <property type="entry name" value="Class_I_gatase-like"/>
</dbReference>
<dbReference type="EMBL" id="CP036263">
    <property type="protein sequence ID" value="QDS98253.1"/>
    <property type="molecule type" value="Genomic_DNA"/>
</dbReference>
<dbReference type="SUPFAM" id="SSF52317">
    <property type="entry name" value="Class I glutamine amidotransferase-like"/>
    <property type="match status" value="1"/>
</dbReference>
<feature type="chain" id="PRO_5021849684" evidence="7">
    <location>
        <begin position="22"/>
        <end position="352"/>
    </location>
</feature>
<keyword evidence="3" id="KW-0645">Protease</keyword>
<dbReference type="InterPro" id="IPR003507">
    <property type="entry name" value="S66_fam"/>
</dbReference>
<feature type="active site" description="Charge relay system" evidence="6">
    <location>
        <position position="321"/>
    </location>
</feature>
<feature type="active site" description="Nucleophile" evidence="6">
    <location>
        <position position="140"/>
    </location>
</feature>
<evidence type="ECO:0000259" key="9">
    <source>
        <dbReference type="Pfam" id="PF17676"/>
    </source>
</evidence>
<dbReference type="PANTHER" id="PTHR30237">
    <property type="entry name" value="MURAMOYLTETRAPEPTIDE CARBOXYPEPTIDASE"/>
    <property type="match status" value="1"/>
</dbReference>
<dbReference type="InterPro" id="IPR040449">
    <property type="entry name" value="Peptidase_S66_N"/>
</dbReference>
<dbReference type="PANTHER" id="PTHR30237:SF2">
    <property type="entry name" value="MUREIN TETRAPEPTIDE CARBOXYPEPTIDASE"/>
    <property type="match status" value="1"/>
</dbReference>
<dbReference type="GO" id="GO:0006508">
    <property type="term" value="P:proteolysis"/>
    <property type="evidence" value="ECO:0007669"/>
    <property type="project" value="UniProtKB-KW"/>
</dbReference>
<sequence precursor="true">MIRYTLSFLFLFAFSLMPLQAKEAARKAELEMIWPKKLKPGDTIQIVASASEVQRSSIMLAKKRLEQRGYKVKMRDDMFSQLGYLAGSDQRRAEELMQAFQDPEVDAIFAARGGYGVMRMLNLLDYEVIRKNPKLVTGYSDITCLHMALNKKAQLVTLHSPNATWGSDDAKHLPKFAAKYFFRVVEQQQEPEQGYIIEVPDGVPQPAPIGSGKAQGQLVGGNLSLVVSLMGTPYEIDTRDAILLIEDTREAPYRIDRMLCQLQLAGKLDTLRGAVLGQFTENYDREKDQLTDDKRFSVNGVLHQYFDDLGIPVLINFPIGHHRANCTLPLGGMVEVDADAVALRVLPPETEP</sequence>
<feature type="domain" description="LD-carboxypeptidase N-terminal" evidence="8">
    <location>
        <begin position="44"/>
        <end position="159"/>
    </location>
</feature>
<keyword evidence="2 10" id="KW-0121">Carboxypeptidase</keyword>
<proteinExistence type="inferred from homology"/>
<dbReference type="InterPro" id="IPR027461">
    <property type="entry name" value="Carboxypeptidase_A_C_sf"/>
</dbReference>
<evidence type="ECO:0000256" key="3">
    <source>
        <dbReference type="ARBA" id="ARBA00022670"/>
    </source>
</evidence>
<dbReference type="Proteomes" id="UP000319852">
    <property type="component" value="Chromosome"/>
</dbReference>
<dbReference type="OrthoDB" id="9807329at2"/>
<keyword evidence="4 10" id="KW-0378">Hydrolase</keyword>
<keyword evidence="11" id="KW-1185">Reference proteome</keyword>
<feature type="signal peptide" evidence="7">
    <location>
        <begin position="1"/>
        <end position="21"/>
    </location>
</feature>
<reference evidence="10 11" key="1">
    <citation type="submission" date="2019-02" db="EMBL/GenBank/DDBJ databases">
        <title>Deep-cultivation of Planctomycetes and their phenomic and genomic characterization uncovers novel biology.</title>
        <authorList>
            <person name="Wiegand S."/>
            <person name="Jogler M."/>
            <person name="Boedeker C."/>
            <person name="Pinto D."/>
            <person name="Vollmers J."/>
            <person name="Rivas-Marin E."/>
            <person name="Kohn T."/>
            <person name="Peeters S.H."/>
            <person name="Heuer A."/>
            <person name="Rast P."/>
            <person name="Oberbeckmann S."/>
            <person name="Bunk B."/>
            <person name="Jeske O."/>
            <person name="Meyerdierks A."/>
            <person name="Storesund J.E."/>
            <person name="Kallscheuer N."/>
            <person name="Luecker S."/>
            <person name="Lage O.M."/>
            <person name="Pohl T."/>
            <person name="Merkel B.J."/>
            <person name="Hornburger P."/>
            <person name="Mueller R.-W."/>
            <person name="Bruemmer F."/>
            <person name="Labrenz M."/>
            <person name="Spormann A.M."/>
            <person name="Op den Camp H."/>
            <person name="Overmann J."/>
            <person name="Amann R."/>
            <person name="Jetten M.S.M."/>
            <person name="Mascher T."/>
            <person name="Medema M.H."/>
            <person name="Devos D.P."/>
            <person name="Kaster A.-K."/>
            <person name="Ovreas L."/>
            <person name="Rohde M."/>
            <person name="Galperin M.Y."/>
            <person name="Jogler C."/>
        </authorList>
    </citation>
    <scope>NUCLEOTIDE SEQUENCE [LARGE SCALE GENOMIC DNA]</scope>
    <source>
        <strain evidence="10 11">HG15A2</strain>
    </source>
</reference>
<gene>
    <name evidence="10" type="primary">ykfA</name>
    <name evidence="10" type="ORF">HG15A2_15260</name>
</gene>
<evidence type="ECO:0000256" key="4">
    <source>
        <dbReference type="ARBA" id="ARBA00022801"/>
    </source>
</evidence>
<dbReference type="InterPro" id="IPR027478">
    <property type="entry name" value="LdcA_N"/>
</dbReference>
<keyword evidence="5" id="KW-0720">Serine protease</keyword>
<comment type="similarity">
    <text evidence="1">Belongs to the peptidase S66 family.</text>
</comment>
<dbReference type="Pfam" id="PF02016">
    <property type="entry name" value="Peptidase_S66"/>
    <property type="match status" value="1"/>
</dbReference>
<evidence type="ECO:0000256" key="7">
    <source>
        <dbReference type="SAM" id="SignalP"/>
    </source>
</evidence>
<dbReference type="GO" id="GO:0008236">
    <property type="term" value="F:serine-type peptidase activity"/>
    <property type="evidence" value="ECO:0007669"/>
    <property type="project" value="UniProtKB-KW"/>
</dbReference>
<dbReference type="InterPro" id="IPR040921">
    <property type="entry name" value="Peptidase_S66C"/>
</dbReference>
<dbReference type="Gene3D" id="3.50.30.60">
    <property type="entry name" value="LD-carboxypeptidase A C-terminal domain-like"/>
    <property type="match status" value="1"/>
</dbReference>